<dbReference type="PANTHER" id="PTHR47100:SF5">
    <property type="entry name" value="DUAL SPECIFICITY PROTEIN PHOSPHATASE PHS1"/>
    <property type="match status" value="1"/>
</dbReference>
<dbReference type="InterPro" id="IPR035010">
    <property type="entry name" value="PHS1"/>
</dbReference>
<protein>
    <submittedName>
        <fullName evidence="2">Uncharacterized protein</fullName>
    </submittedName>
</protein>
<dbReference type="STRING" id="22663.A0A2I0JGB7"/>
<sequence>MDKILVVRLVSELKIPLLPRFIPWSTGTEAAKRLGLMIHLNLIIQHVCGRPRDCQESPGVVPHPVVRFAPSLSPQQLSSAQLNPARPCFSIPFPAIPFSKGEEEDEEMSREQKRDELPLQLQLQDREEDREAELGSEEPETPVPLTVTSRLLYMLGDITAGSAYRFNQWLELVRKRSSTHYRASGFPHRPHHHHHLHDTMPSSSSSPPCEAVPAADPRSNSLPTPEEQCPDISLWERLGKAAPLDIESTSFSWNTLSSLHHTEHSTSTEHSEDEMNKALE</sequence>
<dbReference type="EMBL" id="PGOL01001713">
    <property type="protein sequence ID" value="PKI55315.1"/>
    <property type="molecule type" value="Genomic_DNA"/>
</dbReference>
<dbReference type="Proteomes" id="UP000233551">
    <property type="component" value="Unassembled WGS sequence"/>
</dbReference>
<dbReference type="GO" id="GO:0004721">
    <property type="term" value="F:phosphoprotein phosphatase activity"/>
    <property type="evidence" value="ECO:0007669"/>
    <property type="project" value="InterPro"/>
</dbReference>
<dbReference type="InterPro" id="IPR011009">
    <property type="entry name" value="Kinase-like_dom_sf"/>
</dbReference>
<feature type="region of interest" description="Disordered" evidence="1">
    <location>
        <begin position="187"/>
        <end position="227"/>
    </location>
</feature>
<keyword evidence="3" id="KW-1185">Reference proteome</keyword>
<organism evidence="2 3">
    <name type="scientific">Punica granatum</name>
    <name type="common">Pomegranate</name>
    <dbReference type="NCBI Taxonomy" id="22663"/>
    <lineage>
        <taxon>Eukaryota</taxon>
        <taxon>Viridiplantae</taxon>
        <taxon>Streptophyta</taxon>
        <taxon>Embryophyta</taxon>
        <taxon>Tracheophyta</taxon>
        <taxon>Spermatophyta</taxon>
        <taxon>Magnoliopsida</taxon>
        <taxon>eudicotyledons</taxon>
        <taxon>Gunneridae</taxon>
        <taxon>Pentapetalae</taxon>
        <taxon>rosids</taxon>
        <taxon>malvids</taxon>
        <taxon>Myrtales</taxon>
        <taxon>Lythraceae</taxon>
        <taxon>Punica</taxon>
    </lineage>
</organism>
<dbReference type="GO" id="GO:0043622">
    <property type="term" value="P:cortical microtubule organization"/>
    <property type="evidence" value="ECO:0007669"/>
    <property type="project" value="InterPro"/>
</dbReference>
<comment type="caution">
    <text evidence="2">The sequence shown here is derived from an EMBL/GenBank/DDBJ whole genome shotgun (WGS) entry which is preliminary data.</text>
</comment>
<name>A0A2I0JGB7_PUNGR</name>
<accession>A0A2I0JGB7</accession>
<dbReference type="GO" id="GO:0009737">
    <property type="term" value="P:response to abscisic acid"/>
    <property type="evidence" value="ECO:0007669"/>
    <property type="project" value="InterPro"/>
</dbReference>
<feature type="region of interest" description="Disordered" evidence="1">
    <location>
        <begin position="101"/>
        <end position="143"/>
    </location>
</feature>
<evidence type="ECO:0000313" key="2">
    <source>
        <dbReference type="EMBL" id="PKI55315.1"/>
    </source>
</evidence>
<dbReference type="AlphaFoldDB" id="A0A2I0JGB7"/>
<evidence type="ECO:0000256" key="1">
    <source>
        <dbReference type="SAM" id="MobiDB-lite"/>
    </source>
</evidence>
<proteinExistence type="predicted"/>
<feature type="compositionally biased region" description="Basic and acidic residues" evidence="1">
    <location>
        <begin position="124"/>
        <end position="133"/>
    </location>
</feature>
<feature type="non-terminal residue" evidence="2">
    <location>
        <position position="280"/>
    </location>
</feature>
<evidence type="ECO:0000313" key="3">
    <source>
        <dbReference type="Proteomes" id="UP000233551"/>
    </source>
</evidence>
<reference evidence="2 3" key="1">
    <citation type="submission" date="2017-11" db="EMBL/GenBank/DDBJ databases">
        <title>De-novo sequencing of pomegranate (Punica granatum L.) genome.</title>
        <authorList>
            <person name="Akparov Z."/>
            <person name="Amiraslanov A."/>
            <person name="Hajiyeva S."/>
            <person name="Abbasov M."/>
            <person name="Kaur K."/>
            <person name="Hamwieh A."/>
            <person name="Solovyev V."/>
            <person name="Salamov A."/>
            <person name="Braich B."/>
            <person name="Kosarev P."/>
            <person name="Mahmoud A."/>
            <person name="Hajiyev E."/>
            <person name="Babayeva S."/>
            <person name="Izzatullayeva V."/>
            <person name="Mammadov A."/>
            <person name="Mammadov A."/>
            <person name="Sharifova S."/>
            <person name="Ojaghi J."/>
            <person name="Eynullazada K."/>
            <person name="Bayramov B."/>
            <person name="Abdulazimova A."/>
            <person name="Shahmuradov I."/>
        </authorList>
    </citation>
    <scope>NUCLEOTIDE SEQUENCE [LARGE SCALE GENOMIC DNA]</scope>
    <source>
        <strain evidence="3">cv. AG2017</strain>
        <tissue evidence="2">Leaf</tissue>
    </source>
</reference>
<dbReference type="PANTHER" id="PTHR47100">
    <property type="entry name" value="DUAL SPECIFICITY PROTEIN PHOSPHATASE PHS1"/>
    <property type="match status" value="1"/>
</dbReference>
<gene>
    <name evidence="2" type="ORF">CRG98_024331</name>
</gene>
<dbReference type="SUPFAM" id="SSF56112">
    <property type="entry name" value="Protein kinase-like (PK-like)"/>
    <property type="match status" value="1"/>
</dbReference>
<feature type="region of interest" description="Disordered" evidence="1">
    <location>
        <begin position="260"/>
        <end position="280"/>
    </location>
</feature>